<dbReference type="OMA" id="WVIREDI"/>
<proteinExistence type="inferred from homology"/>
<dbReference type="CDD" id="cd03784">
    <property type="entry name" value="GT1_Gtf-like"/>
    <property type="match status" value="1"/>
</dbReference>
<dbReference type="PANTHER" id="PTHR11926:SF774">
    <property type="entry name" value="UDP-GLYCOSYLTRANSFERASE 85A1-RELATED"/>
    <property type="match status" value="1"/>
</dbReference>
<organism evidence="5 6">
    <name type="scientific">Ceratopteris richardii</name>
    <name type="common">Triangle waterfern</name>
    <dbReference type="NCBI Taxonomy" id="49495"/>
    <lineage>
        <taxon>Eukaryota</taxon>
        <taxon>Viridiplantae</taxon>
        <taxon>Streptophyta</taxon>
        <taxon>Embryophyta</taxon>
        <taxon>Tracheophyta</taxon>
        <taxon>Polypodiopsida</taxon>
        <taxon>Polypodiidae</taxon>
        <taxon>Polypodiales</taxon>
        <taxon>Pteridineae</taxon>
        <taxon>Pteridaceae</taxon>
        <taxon>Parkerioideae</taxon>
        <taxon>Ceratopteris</taxon>
    </lineage>
</organism>
<dbReference type="FunFam" id="3.40.50.2000:FF:000056">
    <property type="entry name" value="Glycosyltransferase"/>
    <property type="match status" value="1"/>
</dbReference>
<protein>
    <recommendedName>
        <fullName evidence="4">Glycosyltransferase</fullName>
        <ecNumber evidence="4">2.4.1.-</ecNumber>
    </recommendedName>
</protein>
<gene>
    <name evidence="5" type="ORF">KP509_29G011000</name>
</gene>
<dbReference type="GO" id="GO:0080044">
    <property type="term" value="F:quercetin 7-O-glucosyltransferase activity"/>
    <property type="evidence" value="ECO:0007669"/>
    <property type="project" value="TreeGrafter"/>
</dbReference>
<comment type="caution">
    <text evidence="5">The sequence shown here is derived from an EMBL/GenBank/DDBJ whole genome shotgun (WGS) entry which is preliminary data.</text>
</comment>
<dbReference type="OrthoDB" id="5835829at2759"/>
<sequence length="491" mass="54149">MMVSSQASTPHAVVVSSNGEGHINFAVRLSGSLTALGFHVSFIYFSSYYAKLRNMMRLVLPAAVETANVGDEDSIEQATAPGILRVRILEDGYEPGDVDNFFLVTPTMKENLLRFVTEDREEGISAPTCIVSDTLSPWTLEVAQRVGIPRVEFWASNAISYLVFSNLDYLYSKGIFPEKGSPTRWKSEAPLILNHIQGLPEFPSELLPQEVRFGEPSDPFVQVFLNVESCAKYAERIFINSLTELEPTAFNALKLLAIPAYGVGPLPNPVNKLSHGESECLSWLDSQSDNSVVYVAFGSFATLSTEEMHELAFGLDASECPFLWVIREDICKREEVSQVLPKGFLERIDGKGLLVSWAPQVQVLAHRSVGGFLSHCGWNSIIESLAGGVPLLSCPRMAEQRLNCHWVCQQWGVGVEMMRTDTGGLERNFVEIGIKALLHGTQGSQARSKAQEIMSLIAQSHSREGGTSVANLEQFYDDMRVVCSKTSKSVL</sequence>
<comment type="similarity">
    <text evidence="1 3">Belongs to the UDP-glycosyltransferase family.</text>
</comment>
<dbReference type="SUPFAM" id="SSF53756">
    <property type="entry name" value="UDP-Glycosyltransferase/glycogen phosphorylase"/>
    <property type="match status" value="1"/>
</dbReference>
<dbReference type="GO" id="GO:0080043">
    <property type="term" value="F:quercetin 3-O-glucosyltransferase activity"/>
    <property type="evidence" value="ECO:0007669"/>
    <property type="project" value="TreeGrafter"/>
</dbReference>
<evidence type="ECO:0000256" key="4">
    <source>
        <dbReference type="RuleBase" id="RU362057"/>
    </source>
</evidence>
<name>A0A8T2R5S1_CERRI</name>
<dbReference type="EC" id="2.4.1.-" evidence="4"/>
<dbReference type="EMBL" id="CM035434">
    <property type="protein sequence ID" value="KAH7291297.1"/>
    <property type="molecule type" value="Genomic_DNA"/>
</dbReference>
<evidence type="ECO:0000313" key="6">
    <source>
        <dbReference type="Proteomes" id="UP000825935"/>
    </source>
</evidence>
<accession>A0A8T2R5S1</accession>
<dbReference type="Pfam" id="PF00201">
    <property type="entry name" value="UDPGT"/>
    <property type="match status" value="1"/>
</dbReference>
<keyword evidence="3" id="KW-0328">Glycosyltransferase</keyword>
<keyword evidence="2 3" id="KW-0808">Transferase</keyword>
<dbReference type="PANTHER" id="PTHR11926">
    <property type="entry name" value="GLUCOSYL/GLUCURONOSYL TRANSFERASES"/>
    <property type="match status" value="1"/>
</dbReference>
<evidence type="ECO:0000313" key="5">
    <source>
        <dbReference type="EMBL" id="KAH7291297.1"/>
    </source>
</evidence>
<dbReference type="Gene3D" id="3.40.50.2000">
    <property type="entry name" value="Glycogen Phosphorylase B"/>
    <property type="match status" value="2"/>
</dbReference>
<evidence type="ECO:0000256" key="2">
    <source>
        <dbReference type="ARBA" id="ARBA00022679"/>
    </source>
</evidence>
<dbReference type="Proteomes" id="UP000825935">
    <property type="component" value="Chromosome 29"/>
</dbReference>
<keyword evidence="6" id="KW-1185">Reference proteome</keyword>
<reference evidence="5" key="1">
    <citation type="submission" date="2021-08" db="EMBL/GenBank/DDBJ databases">
        <title>WGS assembly of Ceratopteris richardii.</title>
        <authorList>
            <person name="Marchant D.B."/>
            <person name="Chen G."/>
            <person name="Jenkins J."/>
            <person name="Shu S."/>
            <person name="Leebens-Mack J."/>
            <person name="Grimwood J."/>
            <person name="Schmutz J."/>
            <person name="Soltis P."/>
            <person name="Soltis D."/>
            <person name="Chen Z.-H."/>
        </authorList>
    </citation>
    <scope>NUCLEOTIDE SEQUENCE</scope>
    <source>
        <strain evidence="5">Whitten #5841</strain>
        <tissue evidence="5">Leaf</tissue>
    </source>
</reference>
<dbReference type="InterPro" id="IPR035595">
    <property type="entry name" value="UDP_glycos_trans_CS"/>
</dbReference>
<dbReference type="InterPro" id="IPR002213">
    <property type="entry name" value="UDP_glucos_trans"/>
</dbReference>
<evidence type="ECO:0000256" key="3">
    <source>
        <dbReference type="RuleBase" id="RU003718"/>
    </source>
</evidence>
<dbReference type="PROSITE" id="PS00375">
    <property type="entry name" value="UDPGT"/>
    <property type="match status" value="1"/>
</dbReference>
<dbReference type="AlphaFoldDB" id="A0A8T2R5S1"/>
<evidence type="ECO:0000256" key="1">
    <source>
        <dbReference type="ARBA" id="ARBA00009995"/>
    </source>
</evidence>